<proteinExistence type="predicted"/>
<protein>
    <submittedName>
        <fullName evidence="1">Uncharacterized protein</fullName>
    </submittedName>
</protein>
<sequence>MQIGSFNVDQEIESARIRLHDQIDGILRQNLIWRDRGMSFTLRSNQPLFGTGVHIEYQKSSNEIIFVFKVKP</sequence>
<keyword evidence="2" id="KW-1185">Reference proteome</keyword>
<name>A0A1I4B8J4_9PROT</name>
<organism evidence="1 2">
    <name type="scientific">Nitrosomonas aestuarii</name>
    <dbReference type="NCBI Taxonomy" id="52441"/>
    <lineage>
        <taxon>Bacteria</taxon>
        <taxon>Pseudomonadati</taxon>
        <taxon>Pseudomonadota</taxon>
        <taxon>Betaproteobacteria</taxon>
        <taxon>Nitrosomonadales</taxon>
        <taxon>Nitrosomonadaceae</taxon>
        <taxon>Nitrosomonas</taxon>
    </lineage>
</organism>
<reference evidence="2" key="1">
    <citation type="submission" date="2016-10" db="EMBL/GenBank/DDBJ databases">
        <authorList>
            <person name="Varghese N."/>
            <person name="Submissions S."/>
        </authorList>
    </citation>
    <scope>NUCLEOTIDE SEQUENCE [LARGE SCALE GENOMIC DNA]</scope>
    <source>
        <strain evidence="2">Nm69</strain>
    </source>
</reference>
<gene>
    <name evidence="1" type="ORF">SAMN05216302_101171</name>
</gene>
<evidence type="ECO:0000313" key="1">
    <source>
        <dbReference type="EMBL" id="SFK64650.1"/>
    </source>
</evidence>
<dbReference type="STRING" id="52441.SAMN05216302_101171"/>
<dbReference type="RefSeq" id="WP_090699159.1">
    <property type="nucleotide sequence ID" value="NZ_FOSP01000011.1"/>
</dbReference>
<dbReference type="EMBL" id="FOSP01000011">
    <property type="protein sequence ID" value="SFK64650.1"/>
    <property type="molecule type" value="Genomic_DNA"/>
</dbReference>
<evidence type="ECO:0000313" key="2">
    <source>
        <dbReference type="Proteomes" id="UP000199533"/>
    </source>
</evidence>
<dbReference type="Proteomes" id="UP000199533">
    <property type="component" value="Unassembled WGS sequence"/>
</dbReference>
<dbReference type="AlphaFoldDB" id="A0A1I4B8J4"/>
<accession>A0A1I4B8J4</accession>